<organism evidence="1">
    <name type="scientific">Serratia fonticola</name>
    <dbReference type="NCBI Taxonomy" id="47917"/>
    <lineage>
        <taxon>Bacteria</taxon>
        <taxon>Pseudomonadati</taxon>
        <taxon>Pseudomonadota</taxon>
        <taxon>Gammaproteobacteria</taxon>
        <taxon>Enterobacterales</taxon>
        <taxon>Yersiniaceae</taxon>
        <taxon>Serratia</taxon>
    </lineage>
</organism>
<reference evidence="1" key="1">
    <citation type="submission" date="2019-06" db="EMBL/GenBank/DDBJ databases">
        <authorList>
            <person name="Deangelis K."/>
            <person name="Huntemann M."/>
            <person name="Clum A."/>
            <person name="Pillay M."/>
            <person name="Palaniappan K."/>
            <person name="Varghese N."/>
            <person name="Mikhailova N."/>
            <person name="Stamatis D."/>
            <person name="Reddy T."/>
            <person name="Daum C."/>
            <person name="Shapiro N."/>
            <person name="Ivanova N."/>
            <person name="Kyrpides N."/>
            <person name="Woyke T."/>
        </authorList>
    </citation>
    <scope>NUCLEOTIDE SEQUENCE [LARGE SCALE GENOMIC DNA]</scope>
    <source>
        <strain evidence="1">128R</strain>
    </source>
</reference>
<gene>
    <name evidence="1" type="ORF">FHU10_0828</name>
</gene>
<dbReference type="GO" id="GO:0007155">
    <property type="term" value="P:cell adhesion"/>
    <property type="evidence" value="ECO:0007669"/>
    <property type="project" value="InterPro"/>
</dbReference>
<dbReference type="EMBL" id="VISQ01000001">
    <property type="protein sequence ID" value="TVZ68396.1"/>
    <property type="molecule type" value="Genomic_DNA"/>
</dbReference>
<proteinExistence type="predicted"/>
<reference evidence="1" key="2">
    <citation type="submission" date="2019-08" db="EMBL/GenBank/DDBJ databases">
        <title>Investigation of anaerobic lignin degradation for improved lignocellulosic biofuels.</title>
        <authorList>
            <person name="Deangelis K.PhD."/>
        </authorList>
    </citation>
    <scope>NUCLEOTIDE SEQUENCE [LARGE SCALE GENOMIC DNA]</scope>
    <source>
        <strain evidence="1">128R</strain>
    </source>
</reference>
<dbReference type="Gene3D" id="2.60.40.1090">
    <property type="entry name" value="Fimbrial-type adhesion domain"/>
    <property type="match status" value="1"/>
</dbReference>
<dbReference type="GO" id="GO:0009289">
    <property type="term" value="C:pilus"/>
    <property type="evidence" value="ECO:0007669"/>
    <property type="project" value="InterPro"/>
</dbReference>
<dbReference type="InterPro" id="IPR036937">
    <property type="entry name" value="Adhesion_dom_fimbrial_sf"/>
</dbReference>
<protein>
    <recommendedName>
        <fullName evidence="2">Fimbrial protein</fullName>
    </recommendedName>
</protein>
<accession>A0A542BKK3</accession>
<evidence type="ECO:0000313" key="1">
    <source>
        <dbReference type="EMBL" id="TVZ68396.1"/>
    </source>
</evidence>
<sequence length="334" mass="35313">MADLGITGECYSTGVSFEAVLENNRDLGMKYIIYSYGKLTKTLIFAASCIPLLPMGAHAIVEGGALNLTVAHCGQGDYQTPPGGFYRTCTTTGVVVPVILTDQEAAQTIPTVDGSGWRWGVVAQTSGSAGTVPFGGGNYSVEWLSDTVHTNYGSAVEELKSMVGRTVTVTKSNYVNSTETINQCAGLIKLFMSPMYPTYLSTVLTTTFPYPVNQCRLAVAPPTPPVFCAPVTQRIDFNFGTINRSEAAGKSLSKPITMQCSANNVAYKLTLPGDATNFRLSNGMNAAVSTSKGALGSTFYGGTSETFDINVTLNGQPTTAGSFYGSSILMVTYP</sequence>
<evidence type="ECO:0008006" key="2">
    <source>
        <dbReference type="Google" id="ProtNLM"/>
    </source>
</evidence>
<comment type="caution">
    <text evidence="1">The sequence shown here is derived from an EMBL/GenBank/DDBJ whole genome shotgun (WGS) entry which is preliminary data.</text>
</comment>
<name>A0A542BKK3_SERFO</name>
<dbReference type="AlphaFoldDB" id="A0A542BKK3"/>